<name>A0A0C3DZP4_9AGAM</name>
<reference evidence="4" key="2">
    <citation type="submission" date="2015-01" db="EMBL/GenBank/DDBJ databases">
        <title>Evolutionary Origins and Diversification of the Mycorrhizal Mutualists.</title>
        <authorList>
            <consortium name="DOE Joint Genome Institute"/>
            <consortium name="Mycorrhizal Genomics Consortium"/>
            <person name="Kohler A."/>
            <person name="Kuo A."/>
            <person name="Nagy L.G."/>
            <person name="Floudas D."/>
            <person name="Copeland A."/>
            <person name="Barry K.W."/>
            <person name="Cichocki N."/>
            <person name="Veneault-Fourrey C."/>
            <person name="LaButti K."/>
            <person name="Lindquist E.A."/>
            <person name="Lipzen A."/>
            <person name="Lundell T."/>
            <person name="Morin E."/>
            <person name="Murat C."/>
            <person name="Riley R."/>
            <person name="Ohm R."/>
            <person name="Sun H."/>
            <person name="Tunlid A."/>
            <person name="Henrissat B."/>
            <person name="Grigoriev I.V."/>
            <person name="Hibbett D.S."/>
            <person name="Martin F."/>
        </authorList>
    </citation>
    <scope>NUCLEOTIDE SEQUENCE [LARGE SCALE GENOMIC DNA]</scope>
    <source>
        <strain evidence="4">Foug A</strain>
    </source>
</reference>
<gene>
    <name evidence="3" type="ORF">SCLCIDRAFT_1215770</name>
</gene>
<organism evidence="3 4">
    <name type="scientific">Scleroderma citrinum Foug A</name>
    <dbReference type="NCBI Taxonomy" id="1036808"/>
    <lineage>
        <taxon>Eukaryota</taxon>
        <taxon>Fungi</taxon>
        <taxon>Dikarya</taxon>
        <taxon>Basidiomycota</taxon>
        <taxon>Agaricomycotina</taxon>
        <taxon>Agaricomycetes</taxon>
        <taxon>Agaricomycetidae</taxon>
        <taxon>Boletales</taxon>
        <taxon>Sclerodermatineae</taxon>
        <taxon>Sclerodermataceae</taxon>
        <taxon>Scleroderma</taxon>
    </lineage>
</organism>
<dbReference type="HOGENOM" id="CLU_2016573_0_0_1"/>
<evidence type="ECO:0000256" key="2">
    <source>
        <dbReference type="SAM" id="SignalP"/>
    </source>
</evidence>
<feature type="signal peptide" evidence="2">
    <location>
        <begin position="1"/>
        <end position="21"/>
    </location>
</feature>
<keyword evidence="2" id="KW-0732">Signal</keyword>
<keyword evidence="1" id="KW-0812">Transmembrane</keyword>
<dbReference type="EMBL" id="KN822049">
    <property type="protein sequence ID" value="KIM61684.1"/>
    <property type="molecule type" value="Genomic_DNA"/>
</dbReference>
<keyword evidence="1" id="KW-1133">Transmembrane helix</keyword>
<reference evidence="3 4" key="1">
    <citation type="submission" date="2014-04" db="EMBL/GenBank/DDBJ databases">
        <authorList>
            <consortium name="DOE Joint Genome Institute"/>
            <person name="Kuo A."/>
            <person name="Kohler A."/>
            <person name="Nagy L.G."/>
            <person name="Floudas D."/>
            <person name="Copeland A."/>
            <person name="Barry K.W."/>
            <person name="Cichocki N."/>
            <person name="Veneault-Fourrey C."/>
            <person name="LaButti K."/>
            <person name="Lindquist E.A."/>
            <person name="Lipzen A."/>
            <person name="Lundell T."/>
            <person name="Morin E."/>
            <person name="Murat C."/>
            <person name="Sun H."/>
            <person name="Tunlid A."/>
            <person name="Henrissat B."/>
            <person name="Grigoriev I.V."/>
            <person name="Hibbett D.S."/>
            <person name="Martin F."/>
            <person name="Nordberg H.P."/>
            <person name="Cantor M.N."/>
            <person name="Hua S.X."/>
        </authorList>
    </citation>
    <scope>NUCLEOTIDE SEQUENCE [LARGE SCALE GENOMIC DNA]</scope>
    <source>
        <strain evidence="3 4">Foug A</strain>
    </source>
</reference>
<evidence type="ECO:0000313" key="4">
    <source>
        <dbReference type="Proteomes" id="UP000053989"/>
    </source>
</evidence>
<dbReference type="Proteomes" id="UP000053989">
    <property type="component" value="Unassembled WGS sequence"/>
</dbReference>
<keyword evidence="1" id="KW-0472">Membrane</keyword>
<feature type="transmembrane region" description="Helical" evidence="1">
    <location>
        <begin position="91"/>
        <end position="114"/>
    </location>
</feature>
<evidence type="ECO:0000256" key="1">
    <source>
        <dbReference type="SAM" id="Phobius"/>
    </source>
</evidence>
<keyword evidence="4" id="KW-1185">Reference proteome</keyword>
<protein>
    <submittedName>
        <fullName evidence="3">Uncharacterized protein</fullName>
    </submittedName>
</protein>
<proteinExistence type="predicted"/>
<feature type="chain" id="PRO_5002163658" evidence="2">
    <location>
        <begin position="22"/>
        <end position="123"/>
    </location>
</feature>
<accession>A0A0C3DZP4</accession>
<dbReference type="AlphaFoldDB" id="A0A0C3DZP4"/>
<evidence type="ECO:0000313" key="3">
    <source>
        <dbReference type="EMBL" id="KIM61684.1"/>
    </source>
</evidence>
<dbReference type="InParanoid" id="A0A0C3DZP4"/>
<sequence>MTVSWYCHLALFGVRNLHALATYNTIPFETREGLDVGEGAYGTPRGELWLILGNRYWSSCDRQDPRGQGGRTLSTTLESGQVRTRVLCQQAGLSLCFSFTLYSFVIYCYCRYFVRLDSEPLAL</sequence>